<name>A0ABQ9ZJR6_9CRUS</name>
<accession>A0ABQ9ZJR6</accession>
<dbReference type="EMBL" id="JAOYFB010000004">
    <property type="protein sequence ID" value="KAK4013172.1"/>
    <property type="molecule type" value="Genomic_DNA"/>
</dbReference>
<evidence type="ECO:0000313" key="2">
    <source>
        <dbReference type="EMBL" id="KAK4013172.1"/>
    </source>
</evidence>
<feature type="region of interest" description="Disordered" evidence="1">
    <location>
        <begin position="1"/>
        <end position="35"/>
    </location>
</feature>
<gene>
    <name evidence="2" type="ORF">OUZ56_025406</name>
</gene>
<evidence type="ECO:0000313" key="3">
    <source>
        <dbReference type="Proteomes" id="UP001234178"/>
    </source>
</evidence>
<sequence>MQMKAKRSGCRGQKSQNRNKPWKLLTTNEKENKKEEDNVVRLDNALQGGLTWMVVLLPAAPGQNPWQTRNPPLTPRRVFFFSPRSITPVYDCLIALMTWGQGKVTKSETAQSTWSRFASGYRQEFHLV</sequence>
<comment type="caution">
    <text evidence="2">The sequence shown here is derived from an EMBL/GenBank/DDBJ whole genome shotgun (WGS) entry which is preliminary data.</text>
</comment>
<evidence type="ECO:0000256" key="1">
    <source>
        <dbReference type="SAM" id="MobiDB-lite"/>
    </source>
</evidence>
<keyword evidence="3" id="KW-1185">Reference proteome</keyword>
<organism evidence="2 3">
    <name type="scientific">Daphnia magna</name>
    <dbReference type="NCBI Taxonomy" id="35525"/>
    <lineage>
        <taxon>Eukaryota</taxon>
        <taxon>Metazoa</taxon>
        <taxon>Ecdysozoa</taxon>
        <taxon>Arthropoda</taxon>
        <taxon>Crustacea</taxon>
        <taxon>Branchiopoda</taxon>
        <taxon>Diplostraca</taxon>
        <taxon>Cladocera</taxon>
        <taxon>Anomopoda</taxon>
        <taxon>Daphniidae</taxon>
        <taxon>Daphnia</taxon>
    </lineage>
</organism>
<dbReference type="Proteomes" id="UP001234178">
    <property type="component" value="Unassembled WGS sequence"/>
</dbReference>
<reference evidence="2 3" key="1">
    <citation type="journal article" date="2023" name="Nucleic Acids Res.">
        <title>The hologenome of Daphnia magna reveals possible DNA methylation and microbiome-mediated evolution of the host genome.</title>
        <authorList>
            <person name="Chaturvedi A."/>
            <person name="Li X."/>
            <person name="Dhandapani V."/>
            <person name="Marshall H."/>
            <person name="Kissane S."/>
            <person name="Cuenca-Cambronero M."/>
            <person name="Asole G."/>
            <person name="Calvet F."/>
            <person name="Ruiz-Romero M."/>
            <person name="Marangio P."/>
            <person name="Guigo R."/>
            <person name="Rago D."/>
            <person name="Mirbahai L."/>
            <person name="Eastwood N."/>
            <person name="Colbourne J.K."/>
            <person name="Zhou J."/>
            <person name="Mallon E."/>
            <person name="Orsini L."/>
        </authorList>
    </citation>
    <scope>NUCLEOTIDE SEQUENCE [LARGE SCALE GENOMIC DNA]</scope>
    <source>
        <strain evidence="2">LRV0_1</strain>
    </source>
</reference>
<proteinExistence type="predicted"/>
<protein>
    <submittedName>
        <fullName evidence="2">Uncharacterized protein</fullName>
    </submittedName>
</protein>